<protein>
    <submittedName>
        <fullName evidence="2">TraX protein</fullName>
    </submittedName>
</protein>
<name>A0A316A4U0_9FIRM</name>
<keyword evidence="1" id="KW-1133">Transmembrane helix</keyword>
<feature type="transmembrane region" description="Helical" evidence="1">
    <location>
        <begin position="86"/>
        <end position="110"/>
    </location>
</feature>
<dbReference type="Proteomes" id="UP000254051">
    <property type="component" value="Unassembled WGS sequence"/>
</dbReference>
<organism evidence="2 3">
    <name type="scientific">Faecalicatena contorta</name>
    <dbReference type="NCBI Taxonomy" id="39482"/>
    <lineage>
        <taxon>Bacteria</taxon>
        <taxon>Bacillati</taxon>
        <taxon>Bacillota</taxon>
        <taxon>Clostridia</taxon>
        <taxon>Lachnospirales</taxon>
        <taxon>Lachnospiraceae</taxon>
        <taxon>Faecalicatena</taxon>
    </lineage>
</organism>
<evidence type="ECO:0000256" key="1">
    <source>
        <dbReference type="SAM" id="Phobius"/>
    </source>
</evidence>
<feature type="transmembrane region" description="Helical" evidence="1">
    <location>
        <begin position="157"/>
        <end position="174"/>
    </location>
</feature>
<feature type="transmembrane region" description="Helical" evidence="1">
    <location>
        <begin position="186"/>
        <end position="209"/>
    </location>
</feature>
<dbReference type="Pfam" id="PF05857">
    <property type="entry name" value="TraX"/>
    <property type="match status" value="1"/>
</dbReference>
<keyword evidence="3" id="KW-1185">Reference proteome</keyword>
<keyword evidence="1" id="KW-0472">Membrane</keyword>
<accession>A0A316A4U0</accession>
<dbReference type="AlphaFoldDB" id="A0A316A4U0"/>
<feature type="transmembrane region" description="Helical" evidence="1">
    <location>
        <begin position="221"/>
        <end position="240"/>
    </location>
</feature>
<gene>
    <name evidence="2" type="ORF">SAMN05216529_101147</name>
</gene>
<evidence type="ECO:0000313" key="3">
    <source>
        <dbReference type="Proteomes" id="UP000254051"/>
    </source>
</evidence>
<evidence type="ECO:0000313" key="2">
    <source>
        <dbReference type="EMBL" id="SUQ12258.1"/>
    </source>
</evidence>
<dbReference type="RefSeq" id="WP_242992215.1">
    <property type="nucleotide sequence ID" value="NZ_QGDS01000001.1"/>
</dbReference>
<dbReference type="EMBL" id="UHJJ01000001">
    <property type="protein sequence ID" value="SUQ12258.1"/>
    <property type="molecule type" value="Genomic_DNA"/>
</dbReference>
<keyword evidence="1" id="KW-0812">Transmembrane</keyword>
<feature type="transmembrane region" description="Helical" evidence="1">
    <location>
        <begin position="21"/>
        <end position="40"/>
    </location>
</feature>
<sequence length="241" mass="27875">MGKIEKTRGLNRDVIKYCAMLTMFLNHFAHVFLSPGTVLYEIFLDIGYFTAITMCYFLVEGYGYTHSRKKYAQRLLIFAIISEIPYCLVLGLYQLNMLFTLLLCLFILIIRDQADLGGWRNVLIILIVMFSIFSDWAVMAPVFTIMFAVWKYDKKKLVVAYGIAAVLFGIFNYMSYQRMYETGEALLHAGFSVLGIAASGVVILCFYNGQRAKRGRKFSKWFFYVFYPAHLILLGIIRLYI</sequence>
<proteinExistence type="predicted"/>
<feature type="transmembrane region" description="Helical" evidence="1">
    <location>
        <begin position="46"/>
        <end position="65"/>
    </location>
</feature>
<feature type="transmembrane region" description="Helical" evidence="1">
    <location>
        <begin position="122"/>
        <end position="150"/>
    </location>
</feature>
<dbReference type="InterPro" id="IPR008875">
    <property type="entry name" value="TraX"/>
</dbReference>
<reference evidence="3" key="1">
    <citation type="submission" date="2017-07" db="EMBL/GenBank/DDBJ databases">
        <authorList>
            <person name="Varghese N."/>
            <person name="Submissions S."/>
        </authorList>
    </citation>
    <scope>NUCLEOTIDE SEQUENCE [LARGE SCALE GENOMIC DNA]</scope>
    <source>
        <strain evidence="3">NLAE-zl-C134</strain>
    </source>
</reference>